<dbReference type="HOGENOM" id="CLU_2289190_0_0_6"/>
<keyword evidence="1" id="KW-0472">Membrane</keyword>
<name>I7B8M9_PSEPT</name>
<reference evidence="3" key="1">
    <citation type="journal article" date="2013" name="Microb. Biotechnol.">
        <title>Metabolic potential of the organic-solvent tolerant Pseudomonas putida DOT-T1E deduced from its annotated genome.</title>
        <authorList>
            <person name="Udaondo Z."/>
            <person name="Molina L."/>
            <person name="Daniels C."/>
            <person name="Gomez M.J."/>
            <person name="Molina-Henares M.A."/>
            <person name="Matilla M.A."/>
            <person name="Roca A."/>
            <person name="Fernandez M."/>
            <person name="Duque E."/>
            <person name="Segura A."/>
            <person name="Ramos J.L."/>
        </authorList>
    </citation>
    <scope>NUCLEOTIDE SEQUENCE [LARGE SCALE GENOMIC DNA]</scope>
    <source>
        <strain evidence="3">DOT-T1E</strain>
    </source>
</reference>
<dbReference type="Proteomes" id="UP000006503">
    <property type="component" value="Chromosome"/>
</dbReference>
<keyword evidence="1" id="KW-1133">Transmembrane helix</keyword>
<proteinExistence type="predicted"/>
<accession>I7B8M9</accession>
<dbReference type="EMBL" id="CP003734">
    <property type="protein sequence ID" value="AFO47738.1"/>
    <property type="molecule type" value="Genomic_DNA"/>
</dbReference>
<feature type="transmembrane region" description="Helical" evidence="1">
    <location>
        <begin position="20"/>
        <end position="44"/>
    </location>
</feature>
<sequence length="101" mass="11337">MARTAKLLPASPTPRFQVRHLIAGFSAVFGLACLVILGALFNIASTLDQQERQRSAFHANQALEQRLLASRQFLSSYAVWDAAFEHLSGQADWQWAYEEKT</sequence>
<gene>
    <name evidence="2" type="ordered locus">T1E_1890</name>
</gene>
<keyword evidence="1" id="KW-0812">Transmembrane</keyword>
<evidence type="ECO:0000256" key="1">
    <source>
        <dbReference type="SAM" id="Phobius"/>
    </source>
</evidence>
<protein>
    <submittedName>
        <fullName evidence="2">Diguanylate cyclase/phosphodiesterase with PAS/PAC and GAF sensor</fullName>
    </submittedName>
</protein>
<dbReference type="PATRIC" id="fig|1196325.3.peg.1878"/>
<dbReference type="PROSITE" id="PS51257">
    <property type="entry name" value="PROKAR_LIPOPROTEIN"/>
    <property type="match status" value="1"/>
</dbReference>
<dbReference type="KEGG" id="ppx:T1E_1890"/>
<evidence type="ECO:0000313" key="3">
    <source>
        <dbReference type="Proteomes" id="UP000006503"/>
    </source>
</evidence>
<evidence type="ECO:0000313" key="2">
    <source>
        <dbReference type="EMBL" id="AFO47738.1"/>
    </source>
</evidence>
<dbReference type="AlphaFoldDB" id="I7B8M9"/>
<organism evidence="2 3">
    <name type="scientific">Pseudomonas putida (strain DOT-T1E)</name>
    <dbReference type="NCBI Taxonomy" id="1196325"/>
    <lineage>
        <taxon>Bacteria</taxon>
        <taxon>Pseudomonadati</taxon>
        <taxon>Pseudomonadota</taxon>
        <taxon>Gammaproteobacteria</taxon>
        <taxon>Pseudomonadales</taxon>
        <taxon>Pseudomonadaceae</taxon>
        <taxon>Pseudomonas</taxon>
    </lineage>
</organism>